<protein>
    <submittedName>
        <fullName evidence="3">Uncharacterized protein</fullName>
    </submittedName>
</protein>
<keyword evidence="2" id="KW-0812">Transmembrane</keyword>
<dbReference type="EMBL" id="CAOQHR010000013">
    <property type="protein sequence ID" value="CAI6342266.1"/>
    <property type="molecule type" value="Genomic_DNA"/>
</dbReference>
<dbReference type="Proteomes" id="UP001152607">
    <property type="component" value="Unassembled WGS sequence"/>
</dbReference>
<feature type="compositionally biased region" description="Low complexity" evidence="1">
    <location>
        <begin position="179"/>
        <end position="202"/>
    </location>
</feature>
<dbReference type="OrthoDB" id="5215637at2759"/>
<dbReference type="CDD" id="cd12087">
    <property type="entry name" value="TM_EGFR-like"/>
    <property type="match status" value="1"/>
</dbReference>
<evidence type="ECO:0000256" key="1">
    <source>
        <dbReference type="SAM" id="MobiDB-lite"/>
    </source>
</evidence>
<feature type="region of interest" description="Disordered" evidence="1">
    <location>
        <begin position="166"/>
        <end position="208"/>
    </location>
</feature>
<comment type="caution">
    <text evidence="3">The sequence shown here is derived from an EMBL/GenBank/DDBJ whole genome shotgun (WGS) entry which is preliminary data.</text>
</comment>
<organism evidence="3 4">
    <name type="scientific">Periconia digitata</name>
    <dbReference type="NCBI Taxonomy" id="1303443"/>
    <lineage>
        <taxon>Eukaryota</taxon>
        <taxon>Fungi</taxon>
        <taxon>Dikarya</taxon>
        <taxon>Ascomycota</taxon>
        <taxon>Pezizomycotina</taxon>
        <taxon>Dothideomycetes</taxon>
        <taxon>Pleosporomycetidae</taxon>
        <taxon>Pleosporales</taxon>
        <taxon>Massarineae</taxon>
        <taxon>Periconiaceae</taxon>
        <taxon>Periconia</taxon>
    </lineage>
</organism>
<name>A0A9W4UWL1_9PLEO</name>
<keyword evidence="2" id="KW-1133">Transmembrane helix</keyword>
<proteinExistence type="predicted"/>
<reference evidence="3" key="1">
    <citation type="submission" date="2023-01" db="EMBL/GenBank/DDBJ databases">
        <authorList>
            <person name="Van Ghelder C."/>
            <person name="Rancurel C."/>
        </authorList>
    </citation>
    <scope>NUCLEOTIDE SEQUENCE</scope>
    <source>
        <strain evidence="3">CNCM I-4278</strain>
    </source>
</reference>
<accession>A0A9W4UWL1</accession>
<feature type="transmembrane region" description="Helical" evidence="2">
    <location>
        <begin position="216"/>
        <end position="239"/>
    </location>
</feature>
<dbReference type="AlphaFoldDB" id="A0A9W4UWL1"/>
<feature type="compositionally biased region" description="Low complexity" evidence="1">
    <location>
        <begin position="265"/>
        <end position="284"/>
    </location>
</feature>
<sequence>MSSYPSSGTSGSLSCYKVLNSGPKLWEEAFPCGNVNTTSPDVMCCHKGDQCLSDGLCKFTHSQELTSGFYVAPCTSKTGDGEGCKHGICADHDWPDVVFADGRWACCGDSTKGGPNCTQVTNEFFNAPSPSSLATLFSVPPSGYFAISTAIQSASPSAPAAISSIDTPATSRTVPGGRSSSLSILSSSTSPATSSQPPKSSTEPINGGGGRLSKGAIAGIGVGVGLAVIVCLVGSLILFRRRKQRQKIPHPGNNEPPTYPEYKAELSAEPPAPMLAELPSTPKQ</sequence>
<evidence type="ECO:0000313" key="3">
    <source>
        <dbReference type="EMBL" id="CAI6342266.1"/>
    </source>
</evidence>
<evidence type="ECO:0000256" key="2">
    <source>
        <dbReference type="SAM" id="Phobius"/>
    </source>
</evidence>
<feature type="region of interest" description="Disordered" evidence="1">
    <location>
        <begin position="247"/>
        <end position="284"/>
    </location>
</feature>
<evidence type="ECO:0000313" key="4">
    <source>
        <dbReference type="Proteomes" id="UP001152607"/>
    </source>
</evidence>
<keyword evidence="4" id="KW-1185">Reference proteome</keyword>
<keyword evidence="2" id="KW-0472">Membrane</keyword>
<gene>
    <name evidence="3" type="ORF">PDIGIT_LOCUS15471</name>
</gene>